<dbReference type="NCBIfam" id="NF033881">
    <property type="entry name" value="aureocin_A53"/>
    <property type="match status" value="1"/>
</dbReference>
<name>A0A9W6M829_9MICO</name>
<accession>A0A9W6M829</accession>
<sequence length="61" mass="6891">MGAVLKFIAWVAKQLWRIGVSAANKVIAWARNNWKKVLGWIERGVSFATILQWILQILGLG</sequence>
<dbReference type="Proteomes" id="UP001142325">
    <property type="component" value="Unassembled WGS sequence"/>
</dbReference>
<organism evidence="1 2">
    <name type="scientific">Microbacterium keratanolyticum</name>
    <dbReference type="NCBI Taxonomy" id="67574"/>
    <lineage>
        <taxon>Bacteria</taxon>
        <taxon>Bacillati</taxon>
        <taxon>Actinomycetota</taxon>
        <taxon>Actinomycetes</taxon>
        <taxon>Micrococcales</taxon>
        <taxon>Microbacteriaceae</taxon>
        <taxon>Microbacterium</taxon>
    </lineage>
</organism>
<reference evidence="1" key="1">
    <citation type="journal article" date="2014" name="Int. J. Syst. Evol. Microbiol.">
        <title>Complete genome sequence of Corynebacterium casei LMG S-19264T (=DSM 44701T), isolated from a smear-ripened cheese.</title>
        <authorList>
            <consortium name="US DOE Joint Genome Institute (JGI-PGF)"/>
            <person name="Walter F."/>
            <person name="Albersmeier A."/>
            <person name="Kalinowski J."/>
            <person name="Ruckert C."/>
        </authorList>
    </citation>
    <scope>NUCLEOTIDE SEQUENCE</scope>
    <source>
        <strain evidence="1">VKM Ac-1958</strain>
    </source>
</reference>
<comment type="caution">
    <text evidence="1">The sequence shown here is derived from an EMBL/GenBank/DDBJ whole genome shotgun (WGS) entry which is preliminary data.</text>
</comment>
<keyword evidence="2" id="KW-1185">Reference proteome</keyword>
<dbReference type="EMBL" id="BSET01000001">
    <property type="protein sequence ID" value="GLK00801.1"/>
    <property type="molecule type" value="Genomic_DNA"/>
</dbReference>
<reference evidence="1" key="2">
    <citation type="submission" date="2023-01" db="EMBL/GenBank/DDBJ databases">
        <authorList>
            <person name="Sun Q."/>
            <person name="Evtushenko L."/>
        </authorList>
    </citation>
    <scope>NUCLEOTIDE SEQUENCE</scope>
    <source>
        <strain evidence="1">VKM Ac-1958</strain>
    </source>
</reference>
<dbReference type="AlphaFoldDB" id="A0A9W6M829"/>
<dbReference type="RefSeq" id="WP_204938490.1">
    <property type="nucleotide sequence ID" value="NZ_BSET01000001.1"/>
</dbReference>
<gene>
    <name evidence="1" type="ORF">GCM10017596_05160</name>
</gene>
<proteinExistence type="predicted"/>
<protein>
    <submittedName>
        <fullName evidence="1">Uncharacterized protein</fullName>
    </submittedName>
</protein>
<evidence type="ECO:0000313" key="1">
    <source>
        <dbReference type="EMBL" id="GLK00801.1"/>
    </source>
</evidence>
<evidence type="ECO:0000313" key="2">
    <source>
        <dbReference type="Proteomes" id="UP001142325"/>
    </source>
</evidence>